<sequence>MRRRITIGMLLVFVLAFPSLLAAAEKNKSVEIELKYGSNNSYVYEGFRNNGIDYVPMNQISSDNQLTETYRVGAKTYESLLNVQIPPKSDVFGKFTAWEKDIVFRVGKNYVRVNGSYIKLKGTPFVHKGTFYAPLAPVLDALEIKTTYDKKTKVYKVDTSYTPTFDYASKTYNNMTYRVDYKTGRVHVTDKKGRRKLLTTLDEPIHKRAEITFKKTPKGHVILNIFDDHGEPSINMNKHMLLLKNDKLIHKTLADYHKRYEDNIEVVGSTIFMTNGKKLNMISDETGKIVKTVDLVALGGVDDQYFVPMVGEDYILIRPMEKGLLTLVYFDNKEKVLLYKEFLNKQEQEYAEMNDVPYHGDYLEFVKQEGNKLYFKNKSNLIKEDKTLYTYTLK</sequence>
<comment type="caution">
    <text evidence="3">The sequence shown here is derived from an EMBL/GenBank/DDBJ whole genome shotgun (WGS) entry which is preliminary data.</text>
</comment>
<keyword evidence="1" id="KW-0732">Signal</keyword>
<evidence type="ECO:0000313" key="3">
    <source>
        <dbReference type="EMBL" id="MBD8499705.1"/>
    </source>
</evidence>
<gene>
    <name evidence="3" type="ORF">IFO66_15535</name>
</gene>
<dbReference type="RefSeq" id="WP_192026041.1">
    <property type="nucleotide sequence ID" value="NZ_JACYTN010000014.1"/>
</dbReference>
<proteinExistence type="predicted"/>
<dbReference type="EMBL" id="JACYTN010000014">
    <property type="protein sequence ID" value="MBD8499705.1"/>
    <property type="molecule type" value="Genomic_DNA"/>
</dbReference>
<keyword evidence="4" id="KW-1185">Reference proteome</keyword>
<evidence type="ECO:0000313" key="4">
    <source>
        <dbReference type="Proteomes" id="UP000634529"/>
    </source>
</evidence>
<accession>A0ABR9AZZ5</accession>
<dbReference type="SUPFAM" id="SSF55383">
    <property type="entry name" value="Copper amine oxidase, domain N"/>
    <property type="match status" value="1"/>
</dbReference>
<protein>
    <recommendedName>
        <fullName evidence="2">Copper amine oxidase-like N-terminal domain-containing protein</fullName>
    </recommendedName>
</protein>
<feature type="domain" description="Copper amine oxidase-like N-terminal" evidence="2">
    <location>
        <begin position="96"/>
        <end position="155"/>
    </location>
</feature>
<feature type="chain" id="PRO_5046029771" description="Copper amine oxidase-like N-terminal domain-containing protein" evidence="1">
    <location>
        <begin position="24"/>
        <end position="394"/>
    </location>
</feature>
<feature type="signal peptide" evidence="1">
    <location>
        <begin position="1"/>
        <end position="23"/>
    </location>
</feature>
<dbReference type="Pfam" id="PF07833">
    <property type="entry name" value="Cu_amine_oxidN1"/>
    <property type="match status" value="1"/>
</dbReference>
<dbReference type="InterPro" id="IPR012854">
    <property type="entry name" value="Cu_amine_oxidase-like_N"/>
</dbReference>
<dbReference type="InterPro" id="IPR036582">
    <property type="entry name" value="Mao_N_sf"/>
</dbReference>
<evidence type="ECO:0000256" key="1">
    <source>
        <dbReference type="SAM" id="SignalP"/>
    </source>
</evidence>
<name>A0ABR9AZZ5_9BACL</name>
<reference evidence="3 4" key="1">
    <citation type="submission" date="2020-09" db="EMBL/GenBank/DDBJ databases">
        <title>Paenibacillus sp. CAU 1523 isolated from sand of Haeundae Beach.</title>
        <authorList>
            <person name="Kim W."/>
        </authorList>
    </citation>
    <scope>NUCLEOTIDE SEQUENCE [LARGE SCALE GENOMIC DNA]</scope>
    <source>
        <strain evidence="3 4">CAU 1523</strain>
    </source>
</reference>
<organism evidence="3 4">
    <name type="scientific">Paenibacillus arenosi</name>
    <dbReference type="NCBI Taxonomy" id="2774142"/>
    <lineage>
        <taxon>Bacteria</taxon>
        <taxon>Bacillati</taxon>
        <taxon>Bacillota</taxon>
        <taxon>Bacilli</taxon>
        <taxon>Bacillales</taxon>
        <taxon>Paenibacillaceae</taxon>
        <taxon>Paenibacillus</taxon>
    </lineage>
</organism>
<dbReference type="Proteomes" id="UP000634529">
    <property type="component" value="Unassembled WGS sequence"/>
</dbReference>
<evidence type="ECO:0000259" key="2">
    <source>
        <dbReference type="Pfam" id="PF07833"/>
    </source>
</evidence>